<dbReference type="PANTHER" id="PTHR33154:SF33">
    <property type="entry name" value="TRANSCRIPTIONAL REPRESSOR SDPR"/>
    <property type="match status" value="1"/>
</dbReference>
<proteinExistence type="predicted"/>
<evidence type="ECO:0000259" key="5">
    <source>
        <dbReference type="PROSITE" id="PS50987"/>
    </source>
</evidence>
<dbReference type="SUPFAM" id="SSF46785">
    <property type="entry name" value="Winged helix' DNA-binding domain"/>
    <property type="match status" value="1"/>
</dbReference>
<sequence length="139" mass="14979">MPWRGPARSVPVPEPADMVRTDVLKALADPVRLQIMDRLAAQPCGVSELSRSLPITRQGTAKHLTVLRRAGLVRSDHGPSGESYRVVPARVDETARTLARAADRWTTQLSLLKAAAEGGRVDGVQDDDAVEDPDGPAPR</sequence>
<dbReference type="CDD" id="cd00090">
    <property type="entry name" value="HTH_ARSR"/>
    <property type="match status" value="1"/>
</dbReference>
<feature type="region of interest" description="Disordered" evidence="4">
    <location>
        <begin position="116"/>
        <end position="139"/>
    </location>
</feature>
<evidence type="ECO:0000313" key="7">
    <source>
        <dbReference type="Proteomes" id="UP000245590"/>
    </source>
</evidence>
<evidence type="ECO:0000256" key="1">
    <source>
        <dbReference type="ARBA" id="ARBA00023015"/>
    </source>
</evidence>
<dbReference type="EMBL" id="QFKX01000003">
    <property type="protein sequence ID" value="PWH05981.1"/>
    <property type="molecule type" value="Genomic_DNA"/>
</dbReference>
<dbReference type="PROSITE" id="PS50987">
    <property type="entry name" value="HTH_ARSR_2"/>
    <property type="match status" value="1"/>
</dbReference>
<keyword evidence="3" id="KW-0804">Transcription</keyword>
<evidence type="ECO:0000256" key="2">
    <source>
        <dbReference type="ARBA" id="ARBA00023125"/>
    </source>
</evidence>
<feature type="compositionally biased region" description="Acidic residues" evidence="4">
    <location>
        <begin position="124"/>
        <end position="139"/>
    </location>
</feature>
<gene>
    <name evidence="6" type="ORF">DEO23_09155</name>
</gene>
<evidence type="ECO:0000256" key="4">
    <source>
        <dbReference type="SAM" id="MobiDB-lite"/>
    </source>
</evidence>
<protein>
    <submittedName>
        <fullName evidence="6">Transcriptional regulator</fullName>
    </submittedName>
</protein>
<dbReference type="Proteomes" id="UP000245590">
    <property type="component" value="Unassembled WGS sequence"/>
</dbReference>
<comment type="caution">
    <text evidence="6">The sequence shown here is derived from an EMBL/GenBank/DDBJ whole genome shotgun (WGS) entry which is preliminary data.</text>
</comment>
<evidence type="ECO:0000313" key="6">
    <source>
        <dbReference type="EMBL" id="PWH05981.1"/>
    </source>
</evidence>
<name>A0A2U2RJG9_9MICO</name>
<dbReference type="GO" id="GO:0003677">
    <property type="term" value="F:DNA binding"/>
    <property type="evidence" value="ECO:0007669"/>
    <property type="project" value="UniProtKB-KW"/>
</dbReference>
<accession>A0A2U2RJG9</accession>
<dbReference type="AlphaFoldDB" id="A0A2U2RJG9"/>
<organism evidence="6 7">
    <name type="scientific">Brachybacterium endophyticum</name>
    <dbReference type="NCBI Taxonomy" id="2182385"/>
    <lineage>
        <taxon>Bacteria</taxon>
        <taxon>Bacillati</taxon>
        <taxon>Actinomycetota</taxon>
        <taxon>Actinomycetes</taxon>
        <taxon>Micrococcales</taxon>
        <taxon>Dermabacteraceae</taxon>
        <taxon>Brachybacterium</taxon>
    </lineage>
</organism>
<dbReference type="SMART" id="SM00418">
    <property type="entry name" value="HTH_ARSR"/>
    <property type="match status" value="1"/>
</dbReference>
<dbReference type="InterPro" id="IPR001845">
    <property type="entry name" value="HTH_ArsR_DNA-bd_dom"/>
</dbReference>
<dbReference type="OrthoDB" id="9806976at2"/>
<dbReference type="InterPro" id="IPR036390">
    <property type="entry name" value="WH_DNA-bd_sf"/>
</dbReference>
<dbReference type="InterPro" id="IPR036388">
    <property type="entry name" value="WH-like_DNA-bd_sf"/>
</dbReference>
<feature type="domain" description="HTH arsR-type" evidence="5">
    <location>
        <begin position="12"/>
        <end position="106"/>
    </location>
</feature>
<dbReference type="Pfam" id="PF12840">
    <property type="entry name" value="HTH_20"/>
    <property type="match status" value="1"/>
</dbReference>
<keyword evidence="2" id="KW-0238">DNA-binding</keyword>
<dbReference type="Gene3D" id="1.10.10.10">
    <property type="entry name" value="Winged helix-like DNA-binding domain superfamily/Winged helix DNA-binding domain"/>
    <property type="match status" value="1"/>
</dbReference>
<dbReference type="InterPro" id="IPR051081">
    <property type="entry name" value="HTH_MetalResp_TranReg"/>
</dbReference>
<dbReference type="PANTHER" id="PTHR33154">
    <property type="entry name" value="TRANSCRIPTIONAL REGULATOR, ARSR FAMILY"/>
    <property type="match status" value="1"/>
</dbReference>
<dbReference type="NCBIfam" id="NF033788">
    <property type="entry name" value="HTH_metalloreg"/>
    <property type="match status" value="1"/>
</dbReference>
<keyword evidence="1" id="KW-0805">Transcription regulation</keyword>
<evidence type="ECO:0000256" key="3">
    <source>
        <dbReference type="ARBA" id="ARBA00023163"/>
    </source>
</evidence>
<dbReference type="GO" id="GO:0003700">
    <property type="term" value="F:DNA-binding transcription factor activity"/>
    <property type="evidence" value="ECO:0007669"/>
    <property type="project" value="InterPro"/>
</dbReference>
<dbReference type="InterPro" id="IPR011991">
    <property type="entry name" value="ArsR-like_HTH"/>
</dbReference>
<reference evidence="6 7" key="1">
    <citation type="submission" date="2018-05" db="EMBL/GenBank/DDBJ databases">
        <title>Brachybacterium sp. M1HQ-2T, whole genome shotgun sequence.</title>
        <authorList>
            <person name="Tuo L."/>
        </authorList>
    </citation>
    <scope>NUCLEOTIDE SEQUENCE [LARGE SCALE GENOMIC DNA]</scope>
    <source>
        <strain evidence="6 7">M1HQ-2</strain>
    </source>
</reference>
<dbReference type="PRINTS" id="PR00778">
    <property type="entry name" value="HTHARSR"/>
</dbReference>
<keyword evidence="7" id="KW-1185">Reference proteome</keyword>